<name>A0A8X6JHP8_TRICU</name>
<proteinExistence type="predicted"/>
<organism evidence="1 2">
    <name type="scientific">Trichonephila clavata</name>
    <name type="common">Joro spider</name>
    <name type="synonym">Nephila clavata</name>
    <dbReference type="NCBI Taxonomy" id="2740835"/>
    <lineage>
        <taxon>Eukaryota</taxon>
        <taxon>Metazoa</taxon>
        <taxon>Ecdysozoa</taxon>
        <taxon>Arthropoda</taxon>
        <taxon>Chelicerata</taxon>
        <taxon>Arachnida</taxon>
        <taxon>Araneae</taxon>
        <taxon>Araneomorphae</taxon>
        <taxon>Entelegynae</taxon>
        <taxon>Araneoidea</taxon>
        <taxon>Nephilidae</taxon>
        <taxon>Trichonephila</taxon>
    </lineage>
</organism>
<comment type="caution">
    <text evidence="1">The sequence shown here is derived from an EMBL/GenBank/DDBJ whole genome shotgun (WGS) entry which is preliminary data.</text>
</comment>
<keyword evidence="2" id="KW-1185">Reference proteome</keyword>
<dbReference type="EMBL" id="BMAO01028572">
    <property type="protein sequence ID" value="GFR25703.1"/>
    <property type="molecule type" value="Genomic_DNA"/>
</dbReference>
<evidence type="ECO:0000313" key="1">
    <source>
        <dbReference type="EMBL" id="GFR25703.1"/>
    </source>
</evidence>
<protein>
    <submittedName>
        <fullName evidence="1">Uncharacterized protein</fullName>
    </submittedName>
</protein>
<reference evidence="1" key="1">
    <citation type="submission" date="2020-07" db="EMBL/GenBank/DDBJ databases">
        <title>Multicomponent nature underlies the extraordinary mechanical properties of spider dragline silk.</title>
        <authorList>
            <person name="Kono N."/>
            <person name="Nakamura H."/>
            <person name="Mori M."/>
            <person name="Yoshida Y."/>
            <person name="Ohtoshi R."/>
            <person name="Malay A.D."/>
            <person name="Moran D.A.P."/>
            <person name="Tomita M."/>
            <person name="Numata K."/>
            <person name="Arakawa K."/>
        </authorList>
    </citation>
    <scope>NUCLEOTIDE SEQUENCE</scope>
</reference>
<accession>A0A8X6JHP8</accession>
<dbReference type="AlphaFoldDB" id="A0A8X6JHP8"/>
<gene>
    <name evidence="1" type="ORF">TNCT_249751</name>
</gene>
<evidence type="ECO:0000313" key="2">
    <source>
        <dbReference type="Proteomes" id="UP000887116"/>
    </source>
</evidence>
<dbReference type="Proteomes" id="UP000887116">
    <property type="component" value="Unassembled WGS sequence"/>
</dbReference>
<sequence length="143" mass="16622">MDKMDDKELLEAIDKLLEQCDKLMNQYPSEAIDTLLEQCDELIDQYPLEPMDKPLMDNLMGKVDKCNECLEQCLESMDKPLVENTKNEFSDEIMKRGNETIKLEGAMESCEEMVDNDKIMLSEVENVEEKVEMVQLENISMKE</sequence>